<feature type="transmembrane region" description="Helical" evidence="1">
    <location>
        <begin position="12"/>
        <end position="33"/>
    </location>
</feature>
<keyword evidence="3" id="KW-1185">Reference proteome</keyword>
<evidence type="ECO:0000313" key="2">
    <source>
        <dbReference type="EMBL" id="ACF45887.1"/>
    </source>
</evidence>
<dbReference type="STRING" id="290512.Paes_0841"/>
<organism evidence="2 3">
    <name type="scientific">Prosthecochloris aestuarii (strain DSM 271 / SK 413)</name>
    <dbReference type="NCBI Taxonomy" id="290512"/>
    <lineage>
        <taxon>Bacteria</taxon>
        <taxon>Pseudomonadati</taxon>
        <taxon>Chlorobiota</taxon>
        <taxon>Chlorobiia</taxon>
        <taxon>Chlorobiales</taxon>
        <taxon>Chlorobiaceae</taxon>
        <taxon>Prosthecochloris</taxon>
    </lineage>
</organism>
<protein>
    <submittedName>
        <fullName evidence="2">Uncharacterized protein</fullName>
    </submittedName>
</protein>
<keyword evidence="1" id="KW-0812">Transmembrane</keyword>
<evidence type="ECO:0000313" key="3">
    <source>
        <dbReference type="Proteomes" id="UP000002725"/>
    </source>
</evidence>
<keyword evidence="1" id="KW-1133">Transmembrane helix</keyword>
<feature type="transmembrane region" description="Helical" evidence="1">
    <location>
        <begin position="53"/>
        <end position="73"/>
    </location>
</feature>
<keyword evidence="1" id="KW-0472">Membrane</keyword>
<gene>
    <name evidence="2" type="ordered locus">Paes_0841</name>
</gene>
<dbReference type="AlphaFoldDB" id="B4S750"/>
<dbReference type="RefSeq" id="WP_012505424.1">
    <property type="nucleotide sequence ID" value="NC_011059.1"/>
</dbReference>
<proteinExistence type="predicted"/>
<dbReference type="HOGENOM" id="CLU_192975_0_0_10"/>
<sequence length="84" mass="9498">MGLFFGEQSGSVMKRLLTGVFVVAWLPIVWLLLSSTIGVLLTRFIEPSWLAHGMLFLFSCMGVFWLLQLLNLLKTKIFGESSLF</sequence>
<reference evidence="2" key="1">
    <citation type="submission" date="2008-06" db="EMBL/GenBank/DDBJ databases">
        <title>Complete sequence of chromosome of Prosthecochloris aestuarii DSM 271.</title>
        <authorList>
            <consortium name="US DOE Joint Genome Institute"/>
            <person name="Lucas S."/>
            <person name="Copeland A."/>
            <person name="Lapidus A."/>
            <person name="Glavina del Rio T."/>
            <person name="Dalin E."/>
            <person name="Tice H."/>
            <person name="Bruce D."/>
            <person name="Goodwin L."/>
            <person name="Pitluck S."/>
            <person name="Schmutz J."/>
            <person name="Larimer F."/>
            <person name="Land M."/>
            <person name="Hauser L."/>
            <person name="Kyrpides N."/>
            <person name="Anderson I."/>
            <person name="Liu Z."/>
            <person name="Li T."/>
            <person name="Zhao F."/>
            <person name="Overmann J."/>
            <person name="Bryant D.A."/>
            <person name="Richardson P."/>
        </authorList>
    </citation>
    <scope>NUCLEOTIDE SEQUENCE [LARGE SCALE GENOMIC DNA]</scope>
    <source>
        <strain evidence="2">DSM 271</strain>
    </source>
</reference>
<name>B4S750_PROA2</name>
<dbReference type="KEGG" id="paa:Paes_0841"/>
<accession>B4S750</accession>
<evidence type="ECO:0000256" key="1">
    <source>
        <dbReference type="SAM" id="Phobius"/>
    </source>
</evidence>
<dbReference type="Proteomes" id="UP000002725">
    <property type="component" value="Chromosome"/>
</dbReference>
<dbReference type="EMBL" id="CP001108">
    <property type="protein sequence ID" value="ACF45887.1"/>
    <property type="molecule type" value="Genomic_DNA"/>
</dbReference>